<feature type="domain" description="HTH DNA binding" evidence="3">
    <location>
        <begin position="320"/>
        <end position="373"/>
    </location>
</feature>
<dbReference type="InterPro" id="IPR048017">
    <property type="entry name" value="Y4cF-like"/>
</dbReference>
<keyword evidence="5" id="KW-1185">Reference proteome</keyword>
<reference evidence="4 5" key="1">
    <citation type="submission" date="2024-06" db="EMBL/GenBank/DDBJ databases">
        <title>Genomic Encyclopedia of Type Strains, Phase IV (KMG-IV): sequencing the most valuable type-strain genomes for metagenomic binning, comparative biology and taxonomic classification.</title>
        <authorList>
            <person name="Goeker M."/>
        </authorList>
    </citation>
    <scope>NUCLEOTIDE SEQUENCE [LARGE SCALE GENOMIC DNA]</scope>
    <source>
        <strain evidence="4 5">DSM 29846</strain>
    </source>
</reference>
<dbReference type="RefSeq" id="WP_354417094.1">
    <property type="nucleotide sequence ID" value="NZ_JBEPLM010000013.1"/>
</dbReference>
<evidence type="ECO:0000313" key="5">
    <source>
        <dbReference type="Proteomes" id="UP001549036"/>
    </source>
</evidence>
<feature type="domain" description="DUF1612" evidence="2">
    <location>
        <begin position="186"/>
        <end position="311"/>
    </location>
</feature>
<name>A0ABV2HZN8_9HYPH</name>
<evidence type="ECO:0000259" key="2">
    <source>
        <dbReference type="Pfam" id="PF07756"/>
    </source>
</evidence>
<evidence type="ECO:0000259" key="3">
    <source>
        <dbReference type="Pfam" id="PF11972"/>
    </source>
</evidence>
<dbReference type="InterPro" id="IPR011670">
    <property type="entry name" value="DUF1612"/>
</dbReference>
<evidence type="ECO:0008006" key="6">
    <source>
        <dbReference type="Google" id="ProtNLM"/>
    </source>
</evidence>
<dbReference type="EMBL" id="JBEPLM010000013">
    <property type="protein sequence ID" value="MET3596104.1"/>
    <property type="molecule type" value="Genomic_DNA"/>
</dbReference>
<accession>A0ABV2HZN8</accession>
<dbReference type="Proteomes" id="UP001549036">
    <property type="component" value="Unassembled WGS sequence"/>
</dbReference>
<feature type="region of interest" description="Disordered" evidence="1">
    <location>
        <begin position="112"/>
        <end position="139"/>
    </location>
</feature>
<evidence type="ECO:0000256" key="1">
    <source>
        <dbReference type="SAM" id="MobiDB-lite"/>
    </source>
</evidence>
<evidence type="ECO:0000313" key="4">
    <source>
        <dbReference type="EMBL" id="MET3596104.1"/>
    </source>
</evidence>
<dbReference type="InterPro" id="IPR021068">
    <property type="entry name" value="HTH_DNA-bd"/>
</dbReference>
<dbReference type="Pfam" id="PF07756">
    <property type="entry name" value="DUF1612"/>
    <property type="match status" value="1"/>
</dbReference>
<protein>
    <recommendedName>
        <fullName evidence="6">HTH DNA binding domain-containing protein</fullName>
    </recommendedName>
</protein>
<gene>
    <name evidence="4" type="ORF">ABID26_005521</name>
</gene>
<dbReference type="Pfam" id="PF11972">
    <property type="entry name" value="HTH_13"/>
    <property type="match status" value="1"/>
</dbReference>
<comment type="caution">
    <text evidence="4">The sequence shown here is derived from an EMBL/GenBank/DDBJ whole genome shotgun (WGS) entry which is preliminary data.</text>
</comment>
<proteinExistence type="predicted"/>
<dbReference type="NCBIfam" id="NF040876">
    <property type="entry name" value="RHE_PE00001_fam"/>
    <property type="match status" value="1"/>
</dbReference>
<sequence length="373" mass="41298">MTYDIAKLPLETLIGPVARATELLARLDERLFRSPIREGWIERQNFADATAALWLEGELVHLEDLVLHDAHMDVRAPTHELTRAHAVLRARRQIISRAPDWALSREGLRQLTGRGAAEPAEGGREGEGSFVPALGADEPIDTDEPDPLAQELAAIDAVLERSTKVLEGGTAAARKEAAPKADRPALVYDLDWDEDVRLAEWQGVLGETRQLPVILRAAVLFDTWSSIDVLQHASWLGPLLVSALLRQEGLAGCHLASLHLGAKNIPRERRRARNRDDRLLACIDAVQEAALAGLKEHDRLVLAKSQMERRLRERRVSSKLPGLAELVMSRPLVSTGMIQDRLKVSKQGALNLVSELGLREMTGRGRFRAWGVI</sequence>
<organism evidence="4 5">
    <name type="scientific">Mesorhizobium shonense</name>
    <dbReference type="NCBI Taxonomy" id="1209948"/>
    <lineage>
        <taxon>Bacteria</taxon>
        <taxon>Pseudomonadati</taxon>
        <taxon>Pseudomonadota</taxon>
        <taxon>Alphaproteobacteria</taxon>
        <taxon>Hyphomicrobiales</taxon>
        <taxon>Phyllobacteriaceae</taxon>
        <taxon>Mesorhizobium</taxon>
    </lineage>
</organism>